<dbReference type="RefSeq" id="WP_074065459.1">
    <property type="nucleotide sequence ID" value="NZ_CP017244.1"/>
</dbReference>
<reference evidence="1 2" key="1">
    <citation type="submission" date="2016-09" db="EMBL/GenBank/DDBJ databases">
        <title>The complete genome sequences of Rhizobium gallicum, symbiovars gallicum and phaseoli, symbionts associated to common bean (Phaseolus vulgaris).</title>
        <authorList>
            <person name="Bustos P."/>
            <person name="Santamaria R.I."/>
            <person name="Perez-Carrascal O.M."/>
            <person name="Juarez S."/>
            <person name="Lozano L."/>
            <person name="Martinez-Flores I."/>
            <person name="Martinez-Romero E."/>
            <person name="Cevallos M."/>
            <person name="Romero D."/>
            <person name="Davila G."/>
            <person name="Gonzalez V."/>
        </authorList>
    </citation>
    <scope>NUCLEOTIDE SEQUENCE [LARGE SCALE GENOMIC DNA]</scope>
    <source>
        <strain evidence="1 2">8C-3</strain>
        <plasmid evidence="2">Plasmid prsp8c3c</plasmid>
    </source>
</reference>
<organism evidence="1 2">
    <name type="scientific">Rhizobium etli 8C-3</name>
    <dbReference type="NCBI Taxonomy" id="538025"/>
    <lineage>
        <taxon>Bacteria</taxon>
        <taxon>Pseudomonadati</taxon>
        <taxon>Pseudomonadota</taxon>
        <taxon>Alphaproteobacteria</taxon>
        <taxon>Hyphomicrobiales</taxon>
        <taxon>Rhizobiaceae</taxon>
        <taxon>Rhizobium/Agrobacterium group</taxon>
        <taxon>Rhizobium</taxon>
    </lineage>
</organism>
<dbReference type="Proteomes" id="UP000185109">
    <property type="component" value="Plasmid pRsp8C3c"/>
</dbReference>
<evidence type="ECO:0000313" key="1">
    <source>
        <dbReference type="EMBL" id="APO79797.1"/>
    </source>
</evidence>
<keyword evidence="1" id="KW-0614">Plasmid</keyword>
<dbReference type="AlphaFoldDB" id="A0A1L5PHS3"/>
<dbReference type="SUPFAM" id="SSF47413">
    <property type="entry name" value="lambda repressor-like DNA-binding domains"/>
    <property type="match status" value="1"/>
</dbReference>
<geneLocation type="plasmid" evidence="2">
    <name>prsp8c3c</name>
</geneLocation>
<proteinExistence type="predicted"/>
<sequence>MITGSQCRAARALTDLSPERLAISAGVGVETVLRFERKLDKPADDEVFALQSALERAGAVFIPDNGAGIGVRLKFTGSEAKRIDILENEGGIVAPDRVP</sequence>
<accession>A0A1L5PHS3</accession>
<gene>
    <name evidence="1" type="ORF">AM571_PC02071</name>
</gene>
<dbReference type="EMBL" id="CP017244">
    <property type="protein sequence ID" value="APO79797.1"/>
    <property type="molecule type" value="Genomic_DNA"/>
</dbReference>
<name>A0A1L5PHS3_RHIET</name>
<dbReference type="GO" id="GO:0003677">
    <property type="term" value="F:DNA binding"/>
    <property type="evidence" value="ECO:0007669"/>
    <property type="project" value="InterPro"/>
</dbReference>
<dbReference type="Gene3D" id="1.10.260.40">
    <property type="entry name" value="lambda repressor-like DNA-binding domains"/>
    <property type="match status" value="1"/>
</dbReference>
<evidence type="ECO:0000313" key="2">
    <source>
        <dbReference type="Proteomes" id="UP000185109"/>
    </source>
</evidence>
<protein>
    <recommendedName>
        <fullName evidence="3">XRE family transcriptional regulator</fullName>
    </recommendedName>
</protein>
<evidence type="ECO:0008006" key="3">
    <source>
        <dbReference type="Google" id="ProtNLM"/>
    </source>
</evidence>
<dbReference type="InterPro" id="IPR010982">
    <property type="entry name" value="Lambda_DNA-bd_dom_sf"/>
</dbReference>